<reference evidence="1 2" key="1">
    <citation type="submission" date="2021-06" db="EMBL/GenBank/DDBJ databases">
        <authorList>
            <person name="Palmer J.M."/>
        </authorList>
    </citation>
    <scope>NUCLEOTIDE SEQUENCE [LARGE SCALE GENOMIC DNA]</scope>
    <source>
        <strain evidence="1 2">XR_2019</strain>
        <tissue evidence="1">Muscle</tissue>
    </source>
</reference>
<evidence type="ECO:0000313" key="1">
    <source>
        <dbReference type="EMBL" id="MEQ2274163.1"/>
    </source>
</evidence>
<feature type="non-terminal residue" evidence="1">
    <location>
        <position position="1"/>
    </location>
</feature>
<comment type="caution">
    <text evidence="1">The sequence shown here is derived from an EMBL/GenBank/DDBJ whole genome shotgun (WGS) entry which is preliminary data.</text>
</comment>
<proteinExistence type="predicted"/>
<organism evidence="1 2">
    <name type="scientific">Xenotaenia resolanae</name>
    <dbReference type="NCBI Taxonomy" id="208358"/>
    <lineage>
        <taxon>Eukaryota</taxon>
        <taxon>Metazoa</taxon>
        <taxon>Chordata</taxon>
        <taxon>Craniata</taxon>
        <taxon>Vertebrata</taxon>
        <taxon>Euteleostomi</taxon>
        <taxon>Actinopterygii</taxon>
        <taxon>Neopterygii</taxon>
        <taxon>Teleostei</taxon>
        <taxon>Neoteleostei</taxon>
        <taxon>Acanthomorphata</taxon>
        <taxon>Ovalentaria</taxon>
        <taxon>Atherinomorphae</taxon>
        <taxon>Cyprinodontiformes</taxon>
        <taxon>Goodeidae</taxon>
        <taxon>Xenotaenia</taxon>
    </lineage>
</organism>
<sequence length="99" mass="11547">EFILSTDADADRALLLGFELLLARVECYHFLDLMVEPQLGPQEWLDVLQRRKLVDPTEKQTIPEERQDNNEKNKLDKTEVGLKAEVGLRKYLSIWFVGF</sequence>
<dbReference type="EMBL" id="JAHRIM010074927">
    <property type="protein sequence ID" value="MEQ2274163.1"/>
    <property type="molecule type" value="Genomic_DNA"/>
</dbReference>
<name>A0ABV0WYV8_9TELE</name>
<evidence type="ECO:0000313" key="2">
    <source>
        <dbReference type="Proteomes" id="UP001444071"/>
    </source>
</evidence>
<dbReference type="Gene3D" id="1.20.58.2190">
    <property type="match status" value="1"/>
</dbReference>
<protein>
    <submittedName>
        <fullName evidence="1">Uncharacterized protein</fullName>
    </submittedName>
</protein>
<keyword evidence="2" id="KW-1185">Reference proteome</keyword>
<dbReference type="Proteomes" id="UP001444071">
    <property type="component" value="Unassembled WGS sequence"/>
</dbReference>
<accession>A0ABV0WYV8</accession>
<gene>
    <name evidence="1" type="ORF">XENORESO_015188</name>
</gene>